<proteinExistence type="predicted"/>
<dbReference type="InterPro" id="IPR043136">
    <property type="entry name" value="B30.2/SPRY_sf"/>
</dbReference>
<accession>A0AAV9X7U8</accession>
<evidence type="ECO:0000256" key="1">
    <source>
        <dbReference type="ARBA" id="ARBA00022737"/>
    </source>
</evidence>
<gene>
    <name evidence="4" type="ORF">TWF694_011047</name>
</gene>
<dbReference type="SMART" id="SM00248">
    <property type="entry name" value="ANK"/>
    <property type="match status" value="7"/>
</dbReference>
<dbReference type="PROSITE" id="PS50088">
    <property type="entry name" value="ANK_REPEAT"/>
    <property type="match status" value="1"/>
</dbReference>
<dbReference type="Gene3D" id="3.40.50.300">
    <property type="entry name" value="P-loop containing nucleotide triphosphate hydrolases"/>
    <property type="match status" value="1"/>
</dbReference>
<protein>
    <recommendedName>
        <fullName evidence="3">Nephrocystin 3-like N-terminal domain-containing protein</fullName>
    </recommendedName>
</protein>
<dbReference type="Gene3D" id="1.25.40.20">
    <property type="entry name" value="Ankyrin repeat-containing domain"/>
    <property type="match status" value="2"/>
</dbReference>
<evidence type="ECO:0000313" key="5">
    <source>
        <dbReference type="Proteomes" id="UP001365542"/>
    </source>
</evidence>
<keyword evidence="2" id="KW-0040">ANK repeat</keyword>
<dbReference type="InterPro" id="IPR027417">
    <property type="entry name" value="P-loop_NTPase"/>
</dbReference>
<dbReference type="PANTHER" id="PTHR10039:SF14">
    <property type="entry name" value="NACHT DOMAIN-CONTAINING PROTEIN"/>
    <property type="match status" value="1"/>
</dbReference>
<comment type="caution">
    <text evidence="4">The sequence shown here is derived from an EMBL/GenBank/DDBJ whole genome shotgun (WGS) entry which is preliminary data.</text>
</comment>
<evidence type="ECO:0000256" key="2">
    <source>
        <dbReference type="PROSITE-ProRule" id="PRU00023"/>
    </source>
</evidence>
<dbReference type="InterPro" id="IPR056884">
    <property type="entry name" value="NPHP3-like_N"/>
</dbReference>
<dbReference type="InterPro" id="IPR002110">
    <property type="entry name" value="Ankyrin_rpt"/>
</dbReference>
<keyword evidence="5" id="KW-1185">Reference proteome</keyword>
<keyword evidence="1" id="KW-0677">Repeat</keyword>
<evidence type="ECO:0000259" key="3">
    <source>
        <dbReference type="Pfam" id="PF24883"/>
    </source>
</evidence>
<dbReference type="SUPFAM" id="SSF48403">
    <property type="entry name" value="Ankyrin repeat"/>
    <property type="match status" value="1"/>
</dbReference>
<dbReference type="Gene3D" id="2.60.120.920">
    <property type="match status" value="1"/>
</dbReference>
<dbReference type="InterPro" id="IPR036770">
    <property type="entry name" value="Ankyrin_rpt-contain_sf"/>
</dbReference>
<reference evidence="4 5" key="1">
    <citation type="submission" date="2019-10" db="EMBL/GenBank/DDBJ databases">
        <authorList>
            <person name="Palmer J.M."/>
        </authorList>
    </citation>
    <scope>NUCLEOTIDE SEQUENCE [LARGE SCALE GENOMIC DNA]</scope>
    <source>
        <strain evidence="4 5">TWF694</strain>
    </source>
</reference>
<name>A0AAV9X7U8_9PEZI</name>
<dbReference type="Proteomes" id="UP001365542">
    <property type="component" value="Unassembled WGS sequence"/>
</dbReference>
<dbReference type="EMBL" id="JAVHJO010000008">
    <property type="protein sequence ID" value="KAK6538165.1"/>
    <property type="molecule type" value="Genomic_DNA"/>
</dbReference>
<sequence length="1702" mass="195612">MGRKTLSQCFNKAHSRFLEEVAQPLLKDPKRAKKVEMFLKGTKLEELKCVCKDLSAKAEEKSKNTASQLLTTIDQFKDAVDVFLQYAPETVSIVWFGISSLISIGSAEVETRFLICGTCDSIANIIGDCLKWEARMVNNKMAENFDVWESDIPELVFRIIDFLWNAQPHLDHSRMKKYVSIGDELVDIVQKQALIQELDRHQAKLTHPLSYKIHFTTLNDQLSNIMKDRNDRPVVAWLYEDEAYINWKGALNGSSFLCLQGSRGYGKSIAMMSIYRDLSTGLSTNSRPSLVCPFFFKKGEQDIQQARSALESILYQILNSSELRGDIDALISTINILNPEFGNDSREKQRGVTFINFWDSHQSLCETIRTISAVIPVPVFIMLDALDECVDRREQGLFSNLLSLVEFGDSPSFGPHSLRRMSAHDINPNNLRLIASVRTGIDVFGELKGSNNADIYDPETLLTLQRFEIIEITSNKNSSDLRDYLTNDVGILLTRRISRKEYASYYESELRRIVNIIHEKTKGDFTLARMIVANLQQPSKDLLDRRIRNLPSAIGDIYMSSLESLTPDEQELIVTTLKWVVWTVSGVTILEIIDHYREIYEDVAPNDIEEDDKTESEKLEQRNQELQAIRKKPLYTNPYDEPEVKDVIYHLENAGRDFFKFNRKTGLVTVDISVREWIQEDAQGSKSAIQDSRGFSKYRDAKGNTIFRFTLTPSFVRYGDSLSELFNGKEAQMSIAVSILRALNHERFQKKYMRWKPEWANWVFDEQEPKQQRRYEIDHWQDHIRILQKWWTKDSLEDSWWSELLTQLSIFTKSESWNLWNLQREFLPETDEEATWVDWRTAYMNRVFEEPIHLACEFGLHLLVDLLVRDAAITTNTKTVDSSTIQPDEMKALKTARAEAFIQVHIFAIPLMRSLNSFLPFMDRDQLMEMLDAEIVSEYSSGTLLPLLREELLTIPADAWIVSPQPLCDRVAPDAQTPLKLAAGSPRTVKQLLMHGADINQSIHTGEGGSKMGAPLLSILLDIVRIVKRNPDDEAALPLLQSAKVLVSEGARLDIRDEDDATLLHLAARARNLRFFKKLCVSEEWDVHTRDKFGLTPLHYLFLDPPPKNSDKIGEVLSICRLTAKMQQSDRDEVLVNAEDGKSMNPLAYAVLNGFKEGVKLLIELGSDIYDEDEMGANYFHHLAEGQRNPRYNRGRKLAKVPRDPKIDLEIANILLKANLDIAKMDIQGRTPLMDAILDRNWHCVDFFLTEYAKLKEKIRDGVGLGHPLLWKTKKGATILHAIAFAKPDDDDEKEVFYEITRKISSTLTNFTDLSNFASSRTDRNETALHSAVRRENFEAVKFISAYSQEVLNDKDFNNNTALSIAGINIGLMSPHNHLSERIQTHIDIFNFLLPKVPQSKLAFPVFTDRLLEHKDSLKSRFDIQNLIKLYDFPFKDEHGWGLYDFLSVNGMLEYLISDISQKNPSPFTDFAQPSRYKFRDNPVQLGADLWENGLGFSRNDPDQETPVQLISDHPVPPTENGFYYFEIETEKIKIDVGACYQVGFYAFEFGSALEVSCSLLDGQVTVFQSCYKWPYARENVDSTAALDLTVELPNPYQNPNRSSWGFGISLTQRVAFFTVNGKMVPAVWRFPQRQYFPFFRAYGFQGDIKFNFGAKRFNFEEANDPEWHWDWRKAENEWGRTKQEFSDDYSTWKFLSVVDYR</sequence>
<feature type="domain" description="Nephrocystin 3-like N-terminal" evidence="3">
    <location>
        <begin position="236"/>
        <end position="404"/>
    </location>
</feature>
<dbReference type="PANTHER" id="PTHR10039">
    <property type="entry name" value="AMELOGENIN"/>
    <property type="match status" value="1"/>
</dbReference>
<feature type="repeat" description="ANK" evidence="2">
    <location>
        <begin position="1142"/>
        <end position="1174"/>
    </location>
</feature>
<organism evidence="4 5">
    <name type="scientific">Orbilia ellipsospora</name>
    <dbReference type="NCBI Taxonomy" id="2528407"/>
    <lineage>
        <taxon>Eukaryota</taxon>
        <taxon>Fungi</taxon>
        <taxon>Dikarya</taxon>
        <taxon>Ascomycota</taxon>
        <taxon>Pezizomycotina</taxon>
        <taxon>Orbiliomycetes</taxon>
        <taxon>Orbiliales</taxon>
        <taxon>Orbiliaceae</taxon>
        <taxon>Orbilia</taxon>
    </lineage>
</organism>
<evidence type="ECO:0000313" key="4">
    <source>
        <dbReference type="EMBL" id="KAK6538165.1"/>
    </source>
</evidence>
<dbReference type="Pfam" id="PF24883">
    <property type="entry name" value="NPHP3_N"/>
    <property type="match status" value="1"/>
</dbReference>